<dbReference type="AlphaFoldDB" id="A0AAD2HFL0"/>
<dbReference type="Proteomes" id="UP001295794">
    <property type="component" value="Unassembled WGS sequence"/>
</dbReference>
<evidence type="ECO:0000313" key="1">
    <source>
        <dbReference type="EMBL" id="CAK5273890.1"/>
    </source>
</evidence>
<sequence length="167" mass="18283">MKKDSNADVLATVAIILFSVSPSEICNERTASLLGWMNGARQSSMTAENLVHSAQLLQWYKYGFGEGNYSHTSTANVRVSDIDLSSKSTVTLLAPTLMDLLNDKNAAPSSADTEALERMLFDQDDPFDLDESDCVNDTIESAPAHEEPTETPFICRSSVQWAVAKFV</sequence>
<comment type="caution">
    <text evidence="1">The sequence shown here is derived from an EMBL/GenBank/DDBJ whole genome shotgun (WGS) entry which is preliminary data.</text>
</comment>
<dbReference type="EMBL" id="CAVNYO010000399">
    <property type="protein sequence ID" value="CAK5273890.1"/>
    <property type="molecule type" value="Genomic_DNA"/>
</dbReference>
<proteinExistence type="predicted"/>
<reference evidence="1" key="1">
    <citation type="submission" date="2023-11" db="EMBL/GenBank/DDBJ databases">
        <authorList>
            <person name="De Vega J J."/>
            <person name="De Vega J J."/>
        </authorList>
    </citation>
    <scope>NUCLEOTIDE SEQUENCE</scope>
</reference>
<keyword evidence="2" id="KW-1185">Reference proteome</keyword>
<name>A0AAD2HFL0_9AGAR</name>
<organism evidence="1 2">
    <name type="scientific">Mycena citricolor</name>
    <dbReference type="NCBI Taxonomy" id="2018698"/>
    <lineage>
        <taxon>Eukaryota</taxon>
        <taxon>Fungi</taxon>
        <taxon>Dikarya</taxon>
        <taxon>Basidiomycota</taxon>
        <taxon>Agaricomycotina</taxon>
        <taxon>Agaricomycetes</taxon>
        <taxon>Agaricomycetidae</taxon>
        <taxon>Agaricales</taxon>
        <taxon>Marasmiineae</taxon>
        <taxon>Mycenaceae</taxon>
        <taxon>Mycena</taxon>
    </lineage>
</organism>
<protein>
    <submittedName>
        <fullName evidence="1">Uncharacterized protein</fullName>
    </submittedName>
</protein>
<accession>A0AAD2HFL0</accession>
<evidence type="ECO:0000313" key="2">
    <source>
        <dbReference type="Proteomes" id="UP001295794"/>
    </source>
</evidence>
<gene>
    <name evidence="1" type="ORF">MYCIT1_LOCUS20683</name>
</gene>